<keyword evidence="1" id="KW-1133">Transmembrane helix</keyword>
<dbReference type="Gene3D" id="3.55.50.30">
    <property type="match status" value="1"/>
</dbReference>
<dbReference type="AlphaFoldDB" id="A0A1G7R0U5"/>
<dbReference type="GO" id="GO:0016989">
    <property type="term" value="F:sigma factor antagonist activity"/>
    <property type="evidence" value="ECO:0007669"/>
    <property type="project" value="TreeGrafter"/>
</dbReference>
<evidence type="ECO:0000259" key="2">
    <source>
        <dbReference type="Pfam" id="PF04773"/>
    </source>
</evidence>
<dbReference type="STRING" id="104663.SAMN04488121_103269"/>
<dbReference type="OrthoDB" id="645173at2"/>
<accession>A0A1G7R0U5</accession>
<sequence>MQNRKEYLKQLLHQKEWKQEDRDWLLQYLNENDLTDLQEVAAEAYNAELHSADPVLEREQSERILEKIHQRISARRKPEPVVRWIGFSRWKVAAAAIIILIAGAGILGLLRKPVKQLSVTAGMQRKTVTLPDGSVAWLEPGTTLKYTGNYGRKDRSVTLAGEALFNVEKDDKHPFIVASSLISTKVLGTSFNMEARNVTEAKVVVLTGMVQVEAKGEKNQEDKEVILTANKGAVYNSNTHLLQMSDATDDARFYSQRQQGRFIYDGEEVIKVVNDLQRYYNTEIKVDGRIQHCAFYGDVNIVDDLEKALDLIAVSLNAKINKDKNGNGYIIAGGNCH</sequence>
<organism evidence="4 5">
    <name type="scientific">Chitinophaga filiformis</name>
    <name type="common">Myxococcus filiformis</name>
    <name type="synonym">Flexibacter filiformis</name>
    <dbReference type="NCBI Taxonomy" id="104663"/>
    <lineage>
        <taxon>Bacteria</taxon>
        <taxon>Pseudomonadati</taxon>
        <taxon>Bacteroidota</taxon>
        <taxon>Chitinophagia</taxon>
        <taxon>Chitinophagales</taxon>
        <taxon>Chitinophagaceae</taxon>
        <taxon>Chitinophaga</taxon>
    </lineage>
</organism>
<dbReference type="InterPro" id="IPR032508">
    <property type="entry name" value="FecR_C"/>
</dbReference>
<dbReference type="Pfam" id="PF16344">
    <property type="entry name" value="FecR_C"/>
    <property type="match status" value="1"/>
</dbReference>
<evidence type="ECO:0000259" key="3">
    <source>
        <dbReference type="Pfam" id="PF16344"/>
    </source>
</evidence>
<dbReference type="RefSeq" id="WP_089832678.1">
    <property type="nucleotide sequence ID" value="NZ_FNBN01000003.1"/>
</dbReference>
<dbReference type="PANTHER" id="PTHR30273">
    <property type="entry name" value="PERIPLASMIC SIGNAL SENSOR AND SIGMA FACTOR ACTIVATOR FECR-RELATED"/>
    <property type="match status" value="1"/>
</dbReference>
<evidence type="ECO:0000256" key="1">
    <source>
        <dbReference type="SAM" id="Phobius"/>
    </source>
</evidence>
<dbReference type="EMBL" id="FNBN01000003">
    <property type="protein sequence ID" value="SDG04398.1"/>
    <property type="molecule type" value="Genomic_DNA"/>
</dbReference>
<keyword evidence="1" id="KW-0812">Transmembrane</keyword>
<feature type="domain" description="Protein FecR C-terminal" evidence="3">
    <location>
        <begin position="261"/>
        <end position="327"/>
    </location>
</feature>
<dbReference type="Proteomes" id="UP000199045">
    <property type="component" value="Unassembled WGS sequence"/>
</dbReference>
<feature type="transmembrane region" description="Helical" evidence="1">
    <location>
        <begin position="92"/>
        <end position="110"/>
    </location>
</feature>
<evidence type="ECO:0000313" key="4">
    <source>
        <dbReference type="EMBL" id="SDG04398.1"/>
    </source>
</evidence>
<dbReference type="Gene3D" id="2.60.120.1440">
    <property type="match status" value="1"/>
</dbReference>
<dbReference type="InterPro" id="IPR012373">
    <property type="entry name" value="Ferrdict_sens_TM"/>
</dbReference>
<dbReference type="PANTHER" id="PTHR30273:SF2">
    <property type="entry name" value="PROTEIN FECR"/>
    <property type="match status" value="1"/>
</dbReference>
<name>A0A1G7R0U5_CHIFI</name>
<feature type="domain" description="FecR protein" evidence="2">
    <location>
        <begin position="120"/>
        <end position="211"/>
    </location>
</feature>
<protein>
    <submittedName>
        <fullName evidence="4">Ferric-dicitrate binding protein FerR, regulates iron transport through sigma-19</fullName>
    </submittedName>
</protein>
<dbReference type="InterPro" id="IPR006860">
    <property type="entry name" value="FecR"/>
</dbReference>
<gene>
    <name evidence="4" type="ORF">SAMN04488121_103269</name>
</gene>
<dbReference type="PIRSF" id="PIRSF018266">
    <property type="entry name" value="FecR"/>
    <property type="match status" value="1"/>
</dbReference>
<reference evidence="4 5" key="1">
    <citation type="submission" date="2016-10" db="EMBL/GenBank/DDBJ databases">
        <authorList>
            <person name="de Groot N.N."/>
        </authorList>
    </citation>
    <scope>NUCLEOTIDE SEQUENCE [LARGE SCALE GENOMIC DNA]</scope>
    <source>
        <strain evidence="4 5">DSM 527</strain>
    </source>
</reference>
<dbReference type="Pfam" id="PF04773">
    <property type="entry name" value="FecR"/>
    <property type="match status" value="1"/>
</dbReference>
<evidence type="ECO:0000313" key="5">
    <source>
        <dbReference type="Proteomes" id="UP000199045"/>
    </source>
</evidence>
<keyword evidence="1" id="KW-0472">Membrane</keyword>
<proteinExistence type="predicted"/>